<keyword evidence="2" id="KW-1185">Reference proteome</keyword>
<proteinExistence type="predicted"/>
<organism evidence="1 2">
    <name type="scientific">Flavobacterium cauense R2A-7</name>
    <dbReference type="NCBI Taxonomy" id="1341154"/>
    <lineage>
        <taxon>Bacteria</taxon>
        <taxon>Pseudomonadati</taxon>
        <taxon>Bacteroidota</taxon>
        <taxon>Flavobacteriia</taxon>
        <taxon>Flavobacteriales</taxon>
        <taxon>Flavobacteriaceae</taxon>
        <taxon>Flavobacterium</taxon>
    </lineage>
</organism>
<reference evidence="1 2" key="1">
    <citation type="journal article" date="2015" name="Stand. Genomic Sci.">
        <title>Genomic Encyclopedia of Bacterial and Archaeal Type Strains, Phase III: the genomes of soil and plant-associated and newly described type strains.</title>
        <authorList>
            <person name="Whitman W.B."/>
            <person name="Woyke T."/>
            <person name="Klenk H.P."/>
            <person name="Zhou Y."/>
            <person name="Lilburn T.G."/>
            <person name="Beck B.J."/>
            <person name="De Vos P."/>
            <person name="Vandamme P."/>
            <person name="Eisen J.A."/>
            <person name="Garrity G."/>
            <person name="Hugenholtz P."/>
            <person name="Kyrpides N.C."/>
        </authorList>
    </citation>
    <scope>NUCLEOTIDE SEQUENCE [LARGE SCALE GENOMIC DNA]</scope>
    <source>
        <strain evidence="1 2">CGMCC 1.7270</strain>
    </source>
</reference>
<dbReference type="Pfam" id="PF13563">
    <property type="entry name" value="2_5_RNA_ligase2"/>
    <property type="match status" value="1"/>
</dbReference>
<dbReference type="InterPro" id="IPR009097">
    <property type="entry name" value="Cyclic_Pdiesterase"/>
</dbReference>
<dbReference type="Gene3D" id="3.90.1140.10">
    <property type="entry name" value="Cyclic phosphodiesterase"/>
    <property type="match status" value="1"/>
</dbReference>
<dbReference type="OrthoDB" id="980044at2"/>
<keyword evidence="1" id="KW-0436">Ligase</keyword>
<evidence type="ECO:0000313" key="2">
    <source>
        <dbReference type="Proteomes" id="UP000319848"/>
    </source>
</evidence>
<gene>
    <name evidence="1" type="ORF">IP98_00272</name>
</gene>
<accession>V6RYE8</accession>
<dbReference type="STRING" id="1341154.FCR2A7T_24710"/>
<dbReference type="SUPFAM" id="SSF55144">
    <property type="entry name" value="LigT-like"/>
    <property type="match status" value="1"/>
</dbReference>
<dbReference type="Proteomes" id="UP000319848">
    <property type="component" value="Unassembled WGS sequence"/>
</dbReference>
<name>V6RYE8_9FLAO</name>
<dbReference type="GO" id="GO:0016874">
    <property type="term" value="F:ligase activity"/>
    <property type="evidence" value="ECO:0007669"/>
    <property type="project" value="UniProtKB-KW"/>
</dbReference>
<dbReference type="RefSeq" id="WP_023571573.1">
    <property type="nucleotide sequence ID" value="NZ_AVBI01000019.1"/>
</dbReference>
<dbReference type="EMBL" id="VLKQ01000001">
    <property type="protein sequence ID" value="TWI15280.1"/>
    <property type="molecule type" value="Genomic_DNA"/>
</dbReference>
<evidence type="ECO:0000313" key="1">
    <source>
        <dbReference type="EMBL" id="TWI15280.1"/>
    </source>
</evidence>
<sequence length="185" mass="20880">MEAHYSVAIYPSEKVIALVKGMKATLAEKVGWFHSRNSVAHITICEFKVSDTVLEKVKQQLARLCDGFEPTEVILNRFDSYPNGAFFIAPDAVSKNNLKPIMKRINDTLLIKNLHKSDDPHLSIARKLSAEQLNVAYQIFTLIDVSFIAESVVLRKFNETIKQFEVTDTFLFNSNPTDGIQGTLF</sequence>
<protein>
    <submittedName>
        <fullName evidence="1">2'-5' RNA ligase</fullName>
    </submittedName>
</protein>
<dbReference type="AlphaFoldDB" id="V6RYE8"/>
<comment type="caution">
    <text evidence="1">The sequence shown here is derived from an EMBL/GenBank/DDBJ whole genome shotgun (WGS) entry which is preliminary data.</text>
</comment>